<dbReference type="Proteomes" id="UP000451471">
    <property type="component" value="Unassembled WGS sequence"/>
</dbReference>
<evidence type="ECO:0000313" key="3">
    <source>
        <dbReference type="Proteomes" id="UP000451471"/>
    </source>
</evidence>
<dbReference type="RefSeq" id="WP_158204840.1">
    <property type="nucleotide sequence ID" value="NZ_WSZK01000017.1"/>
</dbReference>
<accession>A0A6B0GJQ6</accession>
<protein>
    <submittedName>
        <fullName evidence="2">Uncharacterized protein</fullName>
    </submittedName>
</protein>
<feature type="transmembrane region" description="Helical" evidence="1">
    <location>
        <begin position="62"/>
        <end position="84"/>
    </location>
</feature>
<dbReference type="AlphaFoldDB" id="A0A6B0GJQ6"/>
<evidence type="ECO:0000256" key="1">
    <source>
        <dbReference type="SAM" id="Phobius"/>
    </source>
</evidence>
<keyword evidence="1" id="KW-1133">Transmembrane helix</keyword>
<organism evidence="2 3">
    <name type="scientific">Halomarina oriensis</name>
    <dbReference type="NCBI Taxonomy" id="671145"/>
    <lineage>
        <taxon>Archaea</taxon>
        <taxon>Methanobacteriati</taxon>
        <taxon>Methanobacteriota</taxon>
        <taxon>Stenosarchaea group</taxon>
        <taxon>Halobacteria</taxon>
        <taxon>Halobacteriales</taxon>
        <taxon>Natronomonadaceae</taxon>
        <taxon>Halomarina</taxon>
    </lineage>
</organism>
<comment type="caution">
    <text evidence="2">The sequence shown here is derived from an EMBL/GenBank/DDBJ whole genome shotgun (WGS) entry which is preliminary data.</text>
</comment>
<sequence>MSELPCVSCDTDIPAEASNCPHCGQRQLTRTTAITYVAVALPVVFCSVGLALVLGVPGVVDATVGATGLVACLLVTYCLTGLALGHAYAKRQRRIDAAAPTPATPADENAQ</sequence>
<proteinExistence type="predicted"/>
<reference evidence="2 3" key="1">
    <citation type="submission" date="2019-12" db="EMBL/GenBank/DDBJ databases">
        <title>Halocatena pleomorpha gen. nov. sp. nov., an extremely halophilic archaeon of family Halobacteriaceae isolated from saltpan soil.</title>
        <authorList>
            <person name="Pal Y."/>
            <person name="Verma A."/>
            <person name="Krishnamurthi S."/>
            <person name="Kumar P."/>
        </authorList>
    </citation>
    <scope>NUCLEOTIDE SEQUENCE [LARGE SCALE GENOMIC DNA]</scope>
    <source>
        <strain evidence="2 3">JCM 16495</strain>
    </source>
</reference>
<gene>
    <name evidence="2" type="ORF">GQS65_11770</name>
</gene>
<evidence type="ECO:0000313" key="2">
    <source>
        <dbReference type="EMBL" id="MWG35156.1"/>
    </source>
</evidence>
<feature type="transmembrane region" description="Helical" evidence="1">
    <location>
        <begin position="34"/>
        <end position="56"/>
    </location>
</feature>
<dbReference type="EMBL" id="WSZK01000017">
    <property type="protein sequence ID" value="MWG35156.1"/>
    <property type="molecule type" value="Genomic_DNA"/>
</dbReference>
<name>A0A6B0GJQ6_9EURY</name>
<keyword evidence="3" id="KW-1185">Reference proteome</keyword>
<keyword evidence="1" id="KW-0812">Transmembrane</keyword>
<keyword evidence="1" id="KW-0472">Membrane</keyword>